<feature type="transmembrane region" description="Helical" evidence="1">
    <location>
        <begin position="235"/>
        <end position="267"/>
    </location>
</feature>
<protein>
    <submittedName>
        <fullName evidence="3">Glycosyltransferase</fullName>
    </submittedName>
</protein>
<feature type="domain" description="Glycosyltransferase 2-like" evidence="2">
    <location>
        <begin position="7"/>
        <end position="122"/>
    </location>
</feature>
<dbReference type="Pfam" id="PF00535">
    <property type="entry name" value="Glycos_transf_2"/>
    <property type="match status" value="1"/>
</dbReference>
<dbReference type="Gene3D" id="3.90.550.10">
    <property type="entry name" value="Spore Coat Polysaccharide Biosynthesis Protein SpsA, Chain A"/>
    <property type="match status" value="1"/>
</dbReference>
<evidence type="ECO:0000313" key="3">
    <source>
        <dbReference type="EMBL" id="QPC83520.1"/>
    </source>
</evidence>
<name>A0A7S8IEC7_9CHLR</name>
<keyword evidence="1" id="KW-0812">Transmembrane</keyword>
<evidence type="ECO:0000256" key="1">
    <source>
        <dbReference type="SAM" id="Phobius"/>
    </source>
</evidence>
<dbReference type="PANTHER" id="PTHR43685">
    <property type="entry name" value="GLYCOSYLTRANSFERASE"/>
    <property type="match status" value="1"/>
</dbReference>
<dbReference type="InterPro" id="IPR050834">
    <property type="entry name" value="Glycosyltransf_2"/>
</dbReference>
<dbReference type="KEGG" id="pmet:G4Y79_03810"/>
<reference evidence="3 4" key="1">
    <citation type="submission" date="2020-02" db="EMBL/GenBank/DDBJ databases">
        <authorList>
            <person name="Zheng R.K."/>
            <person name="Sun C.M."/>
        </authorList>
    </citation>
    <scope>NUCLEOTIDE SEQUENCE [LARGE SCALE GENOMIC DNA]</scope>
    <source>
        <strain evidence="4">rifampicinis</strain>
    </source>
</reference>
<dbReference type="GO" id="GO:0016740">
    <property type="term" value="F:transferase activity"/>
    <property type="evidence" value="ECO:0007669"/>
    <property type="project" value="UniProtKB-KW"/>
</dbReference>
<dbReference type="PANTHER" id="PTHR43685:SF3">
    <property type="entry name" value="SLR2126 PROTEIN"/>
    <property type="match status" value="1"/>
</dbReference>
<sequence>MTKHRISLIATVLNEGESIDRLLASIAAQTRQPDEIIIVDGGSHDDTVARLQSHTDTLPLTALQAPGCNISQGRNTALEHVTGDILVVTDAGVRLANDWLEVLVQPLLDDPALGVAAGFFEADPYTVFEAAMGATVLPLADEIDSATFLPSSRSIALRTALARQVQGYPAWLDYCEDLIFDLRLKLLKVPFAFVREAVAHFQPRGSLRAFYKQYYLYARGDGKADLWRKRHAIRYITYLVALPLGLYLSLFVHPAFWLLLLLGGIVYLRQPYRRLPTAMQRAPRRDIAAWAYAIALIPIIRVVGDVAKMIGYPAGWRWRLANNPPDWRAVPERAPATR</sequence>
<dbReference type="AlphaFoldDB" id="A0A7S8IEC7"/>
<dbReference type="InterPro" id="IPR029044">
    <property type="entry name" value="Nucleotide-diphossugar_trans"/>
</dbReference>
<evidence type="ECO:0000313" key="4">
    <source>
        <dbReference type="Proteomes" id="UP000594468"/>
    </source>
</evidence>
<evidence type="ECO:0000259" key="2">
    <source>
        <dbReference type="Pfam" id="PF00535"/>
    </source>
</evidence>
<proteinExistence type="predicted"/>
<dbReference type="InterPro" id="IPR001173">
    <property type="entry name" value="Glyco_trans_2-like"/>
</dbReference>
<keyword evidence="3" id="KW-0808">Transferase</keyword>
<organism evidence="3 4">
    <name type="scientific">Phototrophicus methaneseepsis</name>
    <dbReference type="NCBI Taxonomy" id="2710758"/>
    <lineage>
        <taxon>Bacteria</taxon>
        <taxon>Bacillati</taxon>
        <taxon>Chloroflexota</taxon>
        <taxon>Candidatus Thermofontia</taxon>
        <taxon>Phototrophicales</taxon>
        <taxon>Phototrophicaceae</taxon>
        <taxon>Phototrophicus</taxon>
    </lineage>
</organism>
<feature type="transmembrane region" description="Helical" evidence="1">
    <location>
        <begin position="287"/>
        <end position="304"/>
    </location>
</feature>
<dbReference type="RefSeq" id="WP_195171587.1">
    <property type="nucleotide sequence ID" value="NZ_CP062983.1"/>
</dbReference>
<dbReference type="SUPFAM" id="SSF53448">
    <property type="entry name" value="Nucleotide-diphospho-sugar transferases"/>
    <property type="match status" value="1"/>
</dbReference>
<dbReference type="Proteomes" id="UP000594468">
    <property type="component" value="Chromosome"/>
</dbReference>
<keyword evidence="1" id="KW-1133">Transmembrane helix</keyword>
<gene>
    <name evidence="3" type="ORF">G4Y79_03810</name>
</gene>
<dbReference type="EMBL" id="CP062983">
    <property type="protein sequence ID" value="QPC83520.1"/>
    <property type="molecule type" value="Genomic_DNA"/>
</dbReference>
<keyword evidence="4" id="KW-1185">Reference proteome</keyword>
<accession>A0A7S8IEC7</accession>
<keyword evidence="1" id="KW-0472">Membrane</keyword>